<dbReference type="AlphaFoldDB" id="A0A0A9EQL6"/>
<accession>A0A0A9EQL6</accession>
<proteinExistence type="predicted"/>
<evidence type="ECO:0000313" key="1">
    <source>
        <dbReference type="EMBL" id="JAD98327.1"/>
    </source>
</evidence>
<dbReference type="EMBL" id="GBRH01199568">
    <property type="protein sequence ID" value="JAD98327.1"/>
    <property type="molecule type" value="Transcribed_RNA"/>
</dbReference>
<reference evidence="1" key="2">
    <citation type="journal article" date="2015" name="Data Brief">
        <title>Shoot transcriptome of the giant reed, Arundo donax.</title>
        <authorList>
            <person name="Barrero R.A."/>
            <person name="Guerrero F.D."/>
            <person name="Moolhuijzen P."/>
            <person name="Goolsby J.A."/>
            <person name="Tidwell J."/>
            <person name="Bellgard S.E."/>
            <person name="Bellgard M.I."/>
        </authorList>
    </citation>
    <scope>NUCLEOTIDE SEQUENCE</scope>
    <source>
        <tissue evidence="1">Shoot tissue taken approximately 20 cm above the soil surface</tissue>
    </source>
</reference>
<protein>
    <submittedName>
        <fullName evidence="1">Uncharacterized protein</fullName>
    </submittedName>
</protein>
<reference evidence="1" key="1">
    <citation type="submission" date="2014-09" db="EMBL/GenBank/DDBJ databases">
        <authorList>
            <person name="Magalhaes I.L.F."/>
            <person name="Oliveira U."/>
            <person name="Santos F.R."/>
            <person name="Vidigal T.H.D.A."/>
            <person name="Brescovit A.D."/>
            <person name="Santos A.J."/>
        </authorList>
    </citation>
    <scope>NUCLEOTIDE SEQUENCE</scope>
    <source>
        <tissue evidence="1">Shoot tissue taken approximately 20 cm above the soil surface</tissue>
    </source>
</reference>
<name>A0A0A9EQL6_ARUDO</name>
<organism evidence="1">
    <name type="scientific">Arundo donax</name>
    <name type="common">Giant reed</name>
    <name type="synonym">Donax arundinaceus</name>
    <dbReference type="NCBI Taxonomy" id="35708"/>
    <lineage>
        <taxon>Eukaryota</taxon>
        <taxon>Viridiplantae</taxon>
        <taxon>Streptophyta</taxon>
        <taxon>Embryophyta</taxon>
        <taxon>Tracheophyta</taxon>
        <taxon>Spermatophyta</taxon>
        <taxon>Magnoliopsida</taxon>
        <taxon>Liliopsida</taxon>
        <taxon>Poales</taxon>
        <taxon>Poaceae</taxon>
        <taxon>PACMAD clade</taxon>
        <taxon>Arundinoideae</taxon>
        <taxon>Arundineae</taxon>
        <taxon>Arundo</taxon>
    </lineage>
</organism>
<sequence>MMSVSTGMLCETGSVCWYGPWSMLRRYTSSGWRPRPTPAGGRWDVGDRNLSTILWMTSSFSVAPGGLAVSMATSLSNRSSGSWFSSMSMSRRM</sequence>